<dbReference type="Pfam" id="PF03486">
    <property type="entry name" value="HI0933_like"/>
    <property type="match status" value="1"/>
</dbReference>
<dbReference type="Gene3D" id="2.40.30.10">
    <property type="entry name" value="Translation factors"/>
    <property type="match status" value="1"/>
</dbReference>
<dbReference type="AlphaFoldDB" id="A0A5F1YB73"/>
<evidence type="ECO:0000256" key="2">
    <source>
        <dbReference type="ARBA" id="ARBA00022630"/>
    </source>
</evidence>
<dbReference type="PANTHER" id="PTHR42887">
    <property type="entry name" value="OS12G0638800 PROTEIN"/>
    <property type="match status" value="1"/>
</dbReference>
<dbReference type="SUPFAM" id="SSF160996">
    <property type="entry name" value="HI0933 insert domain-like"/>
    <property type="match status" value="1"/>
</dbReference>
<dbReference type="Gene3D" id="1.10.8.260">
    <property type="entry name" value="HI0933 insert domain-like"/>
    <property type="match status" value="1"/>
</dbReference>
<dbReference type="InterPro" id="IPR004792">
    <property type="entry name" value="BaiN-like"/>
</dbReference>
<dbReference type="PRINTS" id="PR00368">
    <property type="entry name" value="FADPNR"/>
</dbReference>
<dbReference type="InterPro" id="IPR057661">
    <property type="entry name" value="RsdA/BaiN/AoA(So)_Rossmann"/>
</dbReference>
<dbReference type="Pfam" id="PF22780">
    <property type="entry name" value="HI0933_like_1st"/>
    <property type="match status" value="1"/>
</dbReference>
<evidence type="ECO:0000313" key="6">
    <source>
        <dbReference type="EMBL" id="TGK34515.1"/>
    </source>
</evidence>
<dbReference type="EMBL" id="RQFA01000037">
    <property type="protein sequence ID" value="TGK34515.1"/>
    <property type="molecule type" value="Genomic_DNA"/>
</dbReference>
<feature type="domain" description="RsdA/BaiN/AoA(So)-like Rossmann fold-like" evidence="4">
    <location>
        <begin position="10"/>
        <end position="410"/>
    </location>
</feature>
<organism evidence="6 7">
    <name type="scientific">Leptospira gomenensis</name>
    <dbReference type="NCBI Taxonomy" id="2484974"/>
    <lineage>
        <taxon>Bacteria</taxon>
        <taxon>Pseudomonadati</taxon>
        <taxon>Spirochaetota</taxon>
        <taxon>Spirochaetia</taxon>
        <taxon>Leptospirales</taxon>
        <taxon>Leptospiraceae</taxon>
        <taxon>Leptospira</taxon>
    </lineage>
</organism>
<comment type="caution">
    <text evidence="6">The sequence shown here is derived from an EMBL/GenBank/DDBJ whole genome shotgun (WGS) entry which is preliminary data.</text>
</comment>
<gene>
    <name evidence="6" type="ORF">EHQ17_08805</name>
</gene>
<protein>
    <submittedName>
        <fullName evidence="6">NAD(P)/FAD-dependent oxidoreductase</fullName>
    </submittedName>
</protein>
<proteinExistence type="predicted"/>
<dbReference type="InterPro" id="IPR036188">
    <property type="entry name" value="FAD/NAD-bd_sf"/>
</dbReference>
<dbReference type="Gene3D" id="3.50.50.60">
    <property type="entry name" value="FAD/NAD(P)-binding domain"/>
    <property type="match status" value="1"/>
</dbReference>
<reference evidence="6" key="1">
    <citation type="journal article" date="2019" name="PLoS Negl. Trop. Dis.">
        <title>Revisiting the worldwide diversity of Leptospira species in the environment.</title>
        <authorList>
            <person name="Vincent A.T."/>
            <person name="Schiettekatte O."/>
            <person name="Bourhy P."/>
            <person name="Veyrier F.J."/>
            <person name="Picardeau M."/>
        </authorList>
    </citation>
    <scope>NUCLEOTIDE SEQUENCE [LARGE SCALE GENOMIC DNA]</scope>
    <source>
        <strain evidence="6">201800299</strain>
    </source>
</reference>
<dbReference type="SUPFAM" id="SSF51905">
    <property type="entry name" value="FAD/NAD(P)-binding domain"/>
    <property type="match status" value="1"/>
</dbReference>
<dbReference type="InterPro" id="IPR055178">
    <property type="entry name" value="RsdA/BaiN/AoA(So)-like_dom"/>
</dbReference>
<evidence type="ECO:0000256" key="3">
    <source>
        <dbReference type="ARBA" id="ARBA00022827"/>
    </source>
</evidence>
<evidence type="ECO:0000259" key="5">
    <source>
        <dbReference type="Pfam" id="PF22780"/>
    </source>
</evidence>
<keyword evidence="7" id="KW-1185">Reference proteome</keyword>
<dbReference type="InterPro" id="IPR023166">
    <property type="entry name" value="BaiN-like_dom_sf"/>
</dbReference>
<dbReference type="Proteomes" id="UP000298277">
    <property type="component" value="Unassembled WGS sequence"/>
</dbReference>
<evidence type="ECO:0000313" key="7">
    <source>
        <dbReference type="Proteomes" id="UP000298277"/>
    </source>
</evidence>
<dbReference type="NCBIfam" id="TIGR00275">
    <property type="entry name" value="aminoacetone oxidase family FAD-binding enzyme"/>
    <property type="match status" value="1"/>
</dbReference>
<feature type="domain" description="RsdA/BaiN/AoA(So)-like insert" evidence="5">
    <location>
        <begin position="196"/>
        <end position="357"/>
    </location>
</feature>
<dbReference type="PRINTS" id="PR00411">
    <property type="entry name" value="PNDRDTASEI"/>
</dbReference>
<keyword evidence="3" id="KW-0274">FAD</keyword>
<keyword evidence="2" id="KW-0285">Flavoprotein</keyword>
<comment type="cofactor">
    <cofactor evidence="1">
        <name>FAD</name>
        <dbReference type="ChEBI" id="CHEBI:57692"/>
    </cofactor>
</comment>
<dbReference type="OrthoDB" id="9773233at2"/>
<evidence type="ECO:0000259" key="4">
    <source>
        <dbReference type="Pfam" id="PF03486"/>
    </source>
</evidence>
<dbReference type="PANTHER" id="PTHR42887:SF2">
    <property type="entry name" value="OS12G0638800 PROTEIN"/>
    <property type="match status" value="1"/>
</dbReference>
<evidence type="ECO:0000256" key="1">
    <source>
        <dbReference type="ARBA" id="ARBA00001974"/>
    </source>
</evidence>
<accession>A0A5F1YB73</accession>
<sequence>MDRNAESKPKVAVIGGGAAGFFGAIELASSGSASVTLLEKGKNFLSKVRISGGGRCNVTHHCLDPEPLSRHYPRGERELRWAFETFGPKDTIRWYEERGVLLKTEADGRMFPVTDSSETILEVLFREAKRNGVKLRTETEIHSVTPIPSPEGGSDFRIQLKSGEILEFSKILFATGSGRKAWGWLKALGHSISDPVPSLFTFKISDPRLEDLAGLSFENTLCSLSDLGYAQEGPLLVTHWGLSGPAILKLSAKGARELFEKEYSTFLKVDFVPALSREEIRETIETEKRIHPAKTVRNTPLFGIPKRYWERILESDPGAFTKTWAGFSSKDSHLLIEELKNAKFRISGKGEFKDEFVTCGGVNRKEVQFKTMESRIVPGLFFAGEVLDVDGVTGGFNFQNAWTTSFIAARGILSALQKGQGSG</sequence>
<name>A0A5F1YB73_9LEPT</name>
<dbReference type="RefSeq" id="WP_135595336.1">
    <property type="nucleotide sequence ID" value="NZ_RQEZ01000114.1"/>
</dbReference>